<reference evidence="2 3" key="1">
    <citation type="journal article" date="2008" name="Nature">
        <title>The genome of the model beetle and pest Tribolium castaneum.</title>
        <authorList>
            <consortium name="Tribolium Genome Sequencing Consortium"/>
            <person name="Richards S."/>
            <person name="Gibbs R.A."/>
            <person name="Weinstock G.M."/>
            <person name="Brown S.J."/>
            <person name="Denell R."/>
            <person name="Beeman R.W."/>
            <person name="Gibbs R."/>
            <person name="Beeman R.W."/>
            <person name="Brown S.J."/>
            <person name="Bucher G."/>
            <person name="Friedrich M."/>
            <person name="Grimmelikhuijzen C.J."/>
            <person name="Klingler M."/>
            <person name="Lorenzen M."/>
            <person name="Richards S."/>
            <person name="Roth S."/>
            <person name="Schroder R."/>
            <person name="Tautz D."/>
            <person name="Zdobnov E.M."/>
            <person name="Muzny D."/>
            <person name="Gibbs R.A."/>
            <person name="Weinstock G.M."/>
            <person name="Attaway T."/>
            <person name="Bell S."/>
            <person name="Buhay C.J."/>
            <person name="Chandrabose M.N."/>
            <person name="Chavez D."/>
            <person name="Clerk-Blankenburg K.P."/>
            <person name="Cree A."/>
            <person name="Dao M."/>
            <person name="Davis C."/>
            <person name="Chacko J."/>
            <person name="Dinh H."/>
            <person name="Dugan-Rocha S."/>
            <person name="Fowler G."/>
            <person name="Garner T.T."/>
            <person name="Garnes J."/>
            <person name="Gnirke A."/>
            <person name="Hawes A."/>
            <person name="Hernandez J."/>
            <person name="Hines S."/>
            <person name="Holder M."/>
            <person name="Hume J."/>
            <person name="Jhangiani S.N."/>
            <person name="Joshi V."/>
            <person name="Khan Z.M."/>
            <person name="Jackson L."/>
            <person name="Kovar C."/>
            <person name="Kowis A."/>
            <person name="Lee S."/>
            <person name="Lewis L.R."/>
            <person name="Margolis J."/>
            <person name="Morgan M."/>
            <person name="Nazareth L.V."/>
            <person name="Nguyen N."/>
            <person name="Okwuonu G."/>
            <person name="Parker D."/>
            <person name="Richards S."/>
            <person name="Ruiz S.J."/>
            <person name="Santibanez J."/>
            <person name="Savard J."/>
            <person name="Scherer S.E."/>
            <person name="Schneider B."/>
            <person name="Sodergren E."/>
            <person name="Tautz D."/>
            <person name="Vattahil S."/>
            <person name="Villasana D."/>
            <person name="White C.S."/>
            <person name="Wright R."/>
            <person name="Park Y."/>
            <person name="Beeman R.W."/>
            <person name="Lord J."/>
            <person name="Oppert B."/>
            <person name="Lorenzen M."/>
            <person name="Brown S."/>
            <person name="Wang L."/>
            <person name="Savard J."/>
            <person name="Tautz D."/>
            <person name="Richards S."/>
            <person name="Weinstock G."/>
            <person name="Gibbs R.A."/>
            <person name="Liu Y."/>
            <person name="Worley K."/>
            <person name="Weinstock G."/>
            <person name="Elsik C.G."/>
            <person name="Reese J.T."/>
            <person name="Elhaik E."/>
            <person name="Landan G."/>
            <person name="Graur D."/>
            <person name="Arensburger P."/>
            <person name="Atkinson P."/>
            <person name="Beeman R.W."/>
            <person name="Beidler J."/>
            <person name="Brown S.J."/>
            <person name="Demuth J.P."/>
            <person name="Drury D.W."/>
            <person name="Du Y.Z."/>
            <person name="Fujiwara H."/>
            <person name="Lorenzen M."/>
            <person name="Maselli V."/>
            <person name="Osanai M."/>
            <person name="Park Y."/>
            <person name="Robertson H.M."/>
            <person name="Tu Z."/>
            <person name="Wang J.J."/>
            <person name="Wang S."/>
            <person name="Richards S."/>
            <person name="Song H."/>
            <person name="Zhang L."/>
            <person name="Sodergren E."/>
            <person name="Werner D."/>
            <person name="Stanke M."/>
            <person name="Morgenstern B."/>
            <person name="Solovyev V."/>
            <person name="Kosarev P."/>
            <person name="Brown G."/>
            <person name="Chen H.C."/>
            <person name="Ermolaeva O."/>
            <person name="Hlavina W."/>
            <person name="Kapustin Y."/>
            <person name="Kiryutin B."/>
            <person name="Kitts P."/>
            <person name="Maglott D."/>
            <person name="Pruitt K."/>
            <person name="Sapojnikov V."/>
            <person name="Souvorov A."/>
            <person name="Mackey A.J."/>
            <person name="Waterhouse R.M."/>
            <person name="Wyder S."/>
            <person name="Zdobnov E.M."/>
            <person name="Zdobnov E.M."/>
            <person name="Wyder S."/>
            <person name="Kriventseva E.V."/>
            <person name="Kadowaki T."/>
            <person name="Bork P."/>
            <person name="Aranda M."/>
            <person name="Bao R."/>
            <person name="Beermann A."/>
            <person name="Berns N."/>
            <person name="Bolognesi R."/>
            <person name="Bonneton F."/>
            <person name="Bopp D."/>
            <person name="Brown S.J."/>
            <person name="Bucher G."/>
            <person name="Butts T."/>
            <person name="Chaumot A."/>
            <person name="Denell R.E."/>
            <person name="Ferrier D.E."/>
            <person name="Friedrich M."/>
            <person name="Gordon C.M."/>
            <person name="Jindra M."/>
            <person name="Klingler M."/>
            <person name="Lan Q."/>
            <person name="Lattorff H.M."/>
            <person name="Laudet V."/>
            <person name="von Levetsow C."/>
            <person name="Liu Z."/>
            <person name="Lutz R."/>
            <person name="Lynch J.A."/>
            <person name="da Fonseca R.N."/>
            <person name="Posnien N."/>
            <person name="Reuter R."/>
            <person name="Roth S."/>
            <person name="Savard J."/>
            <person name="Schinko J.B."/>
            <person name="Schmitt C."/>
            <person name="Schoppmeier M."/>
            <person name="Schroder R."/>
            <person name="Shippy T.D."/>
            <person name="Simonnet F."/>
            <person name="Marques-Souza H."/>
            <person name="Tautz D."/>
            <person name="Tomoyasu Y."/>
            <person name="Trauner J."/>
            <person name="Van der Zee M."/>
            <person name="Vervoort M."/>
            <person name="Wittkopp N."/>
            <person name="Wimmer E.A."/>
            <person name="Yang X."/>
            <person name="Jones A.K."/>
            <person name="Sattelle D.B."/>
            <person name="Ebert P.R."/>
            <person name="Nelson D."/>
            <person name="Scott J.G."/>
            <person name="Beeman R.W."/>
            <person name="Muthukrishnan S."/>
            <person name="Kramer K.J."/>
            <person name="Arakane Y."/>
            <person name="Beeman R.W."/>
            <person name="Zhu Q."/>
            <person name="Hogenkamp D."/>
            <person name="Dixit R."/>
            <person name="Oppert B."/>
            <person name="Jiang H."/>
            <person name="Zou Z."/>
            <person name="Marshall J."/>
            <person name="Elpidina E."/>
            <person name="Vinokurov K."/>
            <person name="Oppert C."/>
            <person name="Zou Z."/>
            <person name="Evans J."/>
            <person name="Lu Z."/>
            <person name="Zhao P."/>
            <person name="Sumathipala N."/>
            <person name="Altincicek B."/>
            <person name="Vilcinskas A."/>
            <person name="Williams M."/>
            <person name="Hultmark D."/>
            <person name="Hetru C."/>
            <person name="Jiang H."/>
            <person name="Grimmelikhuijzen C.J."/>
            <person name="Hauser F."/>
            <person name="Cazzamali G."/>
            <person name="Williamson M."/>
            <person name="Park Y."/>
            <person name="Li B."/>
            <person name="Tanaka Y."/>
            <person name="Predel R."/>
            <person name="Neupert S."/>
            <person name="Schachtner J."/>
            <person name="Verleyen P."/>
            <person name="Raible F."/>
            <person name="Bork P."/>
            <person name="Friedrich M."/>
            <person name="Walden K.K."/>
            <person name="Robertson H.M."/>
            <person name="Angeli S."/>
            <person name="Foret S."/>
            <person name="Bucher G."/>
            <person name="Schuetz S."/>
            <person name="Maleszka R."/>
            <person name="Wimmer E.A."/>
            <person name="Beeman R.W."/>
            <person name="Lorenzen M."/>
            <person name="Tomoyasu Y."/>
            <person name="Miller S.C."/>
            <person name="Grossmann D."/>
            <person name="Bucher G."/>
        </authorList>
    </citation>
    <scope>NUCLEOTIDE SEQUENCE [LARGE SCALE GENOMIC DNA]</scope>
    <source>
        <strain evidence="2 3">Georgia GA2</strain>
    </source>
</reference>
<reference evidence="2 3" key="2">
    <citation type="journal article" date="2010" name="Nucleic Acids Res.">
        <title>BeetleBase in 2010: revisions to provide comprehensive genomic information for Tribolium castaneum.</title>
        <authorList>
            <person name="Kim H.S."/>
            <person name="Murphy T."/>
            <person name="Xia J."/>
            <person name="Caragea D."/>
            <person name="Park Y."/>
            <person name="Beeman R.W."/>
            <person name="Lorenzen M.D."/>
            <person name="Butcher S."/>
            <person name="Manak J.R."/>
            <person name="Brown S.J."/>
        </authorList>
    </citation>
    <scope>GENOME REANNOTATION</scope>
    <source>
        <strain evidence="2 3">Georgia GA2</strain>
    </source>
</reference>
<evidence type="ECO:0000313" key="2">
    <source>
        <dbReference type="EMBL" id="EEZ98081.1"/>
    </source>
</evidence>
<evidence type="ECO:0000313" key="3">
    <source>
        <dbReference type="Proteomes" id="UP000007266"/>
    </source>
</evidence>
<sequence>MHMNGIVNSIFTALSPVRRTSRQATLKIHYIVVLYGTTLTLIAPSCNNIVHGQPYRSETHGSARLLYICIICSVHRETVVLPNGRLPSFTAVGRNYVGVTRHEMALNGGFEAEPRADREDAGPPPTY</sequence>
<dbReference type="Proteomes" id="UP000007266">
    <property type="component" value="Linkage group 2"/>
</dbReference>
<protein>
    <submittedName>
        <fullName evidence="2">Uncharacterized protein</fullName>
    </submittedName>
</protein>
<name>D6WA08_TRICA</name>
<evidence type="ECO:0000256" key="1">
    <source>
        <dbReference type="SAM" id="MobiDB-lite"/>
    </source>
</evidence>
<dbReference type="HOGENOM" id="CLU_1973336_0_0_1"/>
<keyword evidence="3" id="KW-1185">Reference proteome</keyword>
<organism evidence="2 3">
    <name type="scientific">Tribolium castaneum</name>
    <name type="common">Red flour beetle</name>
    <dbReference type="NCBI Taxonomy" id="7070"/>
    <lineage>
        <taxon>Eukaryota</taxon>
        <taxon>Metazoa</taxon>
        <taxon>Ecdysozoa</taxon>
        <taxon>Arthropoda</taxon>
        <taxon>Hexapoda</taxon>
        <taxon>Insecta</taxon>
        <taxon>Pterygota</taxon>
        <taxon>Neoptera</taxon>
        <taxon>Endopterygota</taxon>
        <taxon>Coleoptera</taxon>
        <taxon>Polyphaga</taxon>
        <taxon>Cucujiformia</taxon>
        <taxon>Tenebrionidae</taxon>
        <taxon>Tenebrionidae incertae sedis</taxon>
        <taxon>Tribolium</taxon>
    </lineage>
</organism>
<gene>
    <name evidence="2" type="primary">GLEAN_00488</name>
    <name evidence="2" type="ORF">TcasGA2_TC000488</name>
</gene>
<dbReference type="EMBL" id="KQ971312">
    <property type="protein sequence ID" value="EEZ98081.1"/>
    <property type="molecule type" value="Genomic_DNA"/>
</dbReference>
<feature type="region of interest" description="Disordered" evidence="1">
    <location>
        <begin position="108"/>
        <end position="127"/>
    </location>
</feature>
<proteinExistence type="predicted"/>
<accession>D6WA08</accession>
<dbReference type="AlphaFoldDB" id="D6WA08"/>
<feature type="compositionally biased region" description="Basic and acidic residues" evidence="1">
    <location>
        <begin position="112"/>
        <end position="121"/>
    </location>
</feature>